<proteinExistence type="predicted"/>
<dbReference type="Proteomes" id="UP000215914">
    <property type="component" value="Chromosome 11"/>
</dbReference>
<dbReference type="PANTHER" id="PTHR37610:SF78">
    <property type="entry name" value="GAG-POLYPEPTIDE OF LTR COPIA-TYPE-RELATED"/>
    <property type="match status" value="1"/>
</dbReference>
<evidence type="ECO:0000259" key="1">
    <source>
        <dbReference type="Pfam" id="PF14244"/>
    </source>
</evidence>
<protein>
    <submittedName>
        <fullName evidence="2">Putative gag-polypeptide of LTR copia-type</fullName>
    </submittedName>
</protein>
<reference evidence="3" key="1">
    <citation type="journal article" date="2017" name="Nature">
        <title>The sunflower genome provides insights into oil metabolism, flowering and Asterid evolution.</title>
        <authorList>
            <person name="Badouin H."/>
            <person name="Gouzy J."/>
            <person name="Grassa C.J."/>
            <person name="Murat F."/>
            <person name="Staton S.E."/>
            <person name="Cottret L."/>
            <person name="Lelandais-Briere C."/>
            <person name="Owens G.L."/>
            <person name="Carrere S."/>
            <person name="Mayjonade B."/>
            <person name="Legrand L."/>
            <person name="Gill N."/>
            <person name="Kane N.C."/>
            <person name="Bowers J.E."/>
            <person name="Hubner S."/>
            <person name="Bellec A."/>
            <person name="Berard A."/>
            <person name="Berges H."/>
            <person name="Blanchet N."/>
            <person name="Boniface M.C."/>
            <person name="Brunel D."/>
            <person name="Catrice O."/>
            <person name="Chaidir N."/>
            <person name="Claudel C."/>
            <person name="Donnadieu C."/>
            <person name="Faraut T."/>
            <person name="Fievet G."/>
            <person name="Helmstetter N."/>
            <person name="King M."/>
            <person name="Knapp S.J."/>
            <person name="Lai Z."/>
            <person name="Le Paslier M.C."/>
            <person name="Lippi Y."/>
            <person name="Lorenzon L."/>
            <person name="Mandel J.R."/>
            <person name="Marage G."/>
            <person name="Marchand G."/>
            <person name="Marquand E."/>
            <person name="Bret-Mestries E."/>
            <person name="Morien E."/>
            <person name="Nambeesan S."/>
            <person name="Nguyen T."/>
            <person name="Pegot-Espagnet P."/>
            <person name="Pouilly N."/>
            <person name="Raftis F."/>
            <person name="Sallet E."/>
            <person name="Schiex T."/>
            <person name="Thomas J."/>
            <person name="Vandecasteele C."/>
            <person name="Vares D."/>
            <person name="Vear F."/>
            <person name="Vautrin S."/>
            <person name="Crespi M."/>
            <person name="Mangin B."/>
            <person name="Burke J.M."/>
            <person name="Salse J."/>
            <person name="Munos S."/>
            <person name="Vincourt P."/>
            <person name="Rieseberg L.H."/>
            <person name="Langlade N.B."/>
        </authorList>
    </citation>
    <scope>NUCLEOTIDE SEQUENCE [LARGE SCALE GENOMIC DNA]</scope>
    <source>
        <strain evidence="3">cv. SF193</strain>
    </source>
</reference>
<gene>
    <name evidence="2" type="ORF">HannXRQ_Chr11g0346451</name>
</gene>
<evidence type="ECO:0000313" key="2">
    <source>
        <dbReference type="EMBL" id="OTG08864.1"/>
    </source>
</evidence>
<name>A0A251TD96_HELAN</name>
<dbReference type="EMBL" id="CM007900">
    <property type="protein sequence ID" value="OTG08864.1"/>
    <property type="molecule type" value="Genomic_DNA"/>
</dbReference>
<dbReference type="InParanoid" id="A0A251TD96"/>
<dbReference type="Pfam" id="PF14244">
    <property type="entry name" value="Retrotran_gag_3"/>
    <property type="match status" value="1"/>
</dbReference>
<organism evidence="2 3">
    <name type="scientific">Helianthus annuus</name>
    <name type="common">Common sunflower</name>
    <dbReference type="NCBI Taxonomy" id="4232"/>
    <lineage>
        <taxon>Eukaryota</taxon>
        <taxon>Viridiplantae</taxon>
        <taxon>Streptophyta</taxon>
        <taxon>Embryophyta</taxon>
        <taxon>Tracheophyta</taxon>
        <taxon>Spermatophyta</taxon>
        <taxon>Magnoliopsida</taxon>
        <taxon>eudicotyledons</taxon>
        <taxon>Gunneridae</taxon>
        <taxon>Pentapetalae</taxon>
        <taxon>asterids</taxon>
        <taxon>campanulids</taxon>
        <taxon>Asterales</taxon>
        <taxon>Asteraceae</taxon>
        <taxon>Asteroideae</taxon>
        <taxon>Heliantheae alliance</taxon>
        <taxon>Heliantheae</taxon>
        <taxon>Helianthus</taxon>
    </lineage>
</organism>
<accession>A0A251TD96</accession>
<evidence type="ECO:0000313" key="3">
    <source>
        <dbReference type="Proteomes" id="UP000215914"/>
    </source>
</evidence>
<sequence>MADLMNLFGETLISKLEPDNPLYLHASDSTSLTVVNIKLKGTENYTVWANAMSLALRVKNKTGFIDGTFLKPGDNEILGSQWERCNSVVLAWILNSVSEELYLGHVYSKSAAEVWKELRDTYDKVDGSVVFDLYQKINSFSQNGSSVAEYYHKLNIMWKQLDQILQIPTCTCNASNQYNNFNHLVKLMQFLMGLDSVYQPVRSSLLIREPLPTIKEAFSIISREESHRNSNGFVSKEQNVGFISKINSVTDNKKKFSKNINQNVKCTHCNKLGHSIEKCFELIGYPPWMKSKSSQGFKKQAVSNNVVNSGVSDVSKSDAASLTPDQVSKLLGLLNLKSGENTVSSNMSGRSKSLFCSVSFMNLLFCKFNQVLKGYGLGL</sequence>
<feature type="domain" description="Retrotransposon Copia-like N-terminal" evidence="1">
    <location>
        <begin position="25"/>
        <end position="72"/>
    </location>
</feature>
<dbReference type="PANTHER" id="PTHR37610">
    <property type="entry name" value="CCHC-TYPE DOMAIN-CONTAINING PROTEIN"/>
    <property type="match status" value="1"/>
</dbReference>
<keyword evidence="3" id="KW-1185">Reference proteome</keyword>
<dbReference type="AlphaFoldDB" id="A0A251TD96"/>
<dbReference type="OMA" id="HIAHIDY"/>
<dbReference type="InterPro" id="IPR029472">
    <property type="entry name" value="Copia-like_N"/>
</dbReference>